<sequence>MTPVYLPWVVMLSYAVAVLASYTALTLAGRLGRSNLVSERLWLVGGAVVLGTGIWAMHFTGMLAMRLPIPVGYDFTHTLLSWLLAVSASALAMWVLRRRRVPGWALALAGGLTGLGIAGMHYVGMLGMRMQPTIRYVPWLVVLSVVVAVAASLLALWLGLRVRQTTLPSRMVRLGGALLLGLGIAGMHYLGMAAARFAPDAVCGASNLIDQNVLVVLVGGGGLTLLTLAWLVAVLDARLESKTARLVDSLQTATAELIHLSNRDALTGLPNRRAFENRMQELTALGVPVTVAFVDLDGFKPVNDSLGHQVGDEVLAEVARRLAALEYPNLMPARIGGDEFVLLVTGEFDRTVLLREADSLIARVREPIQVGRHVVELSCSIGIASAPEHTRTLSRLITLADAAMYEAKRSGKNQALFYSPQMDIGSADLIDQQRDLRRAIGMGEFVLYYQPKVEIATGRVSGVEALVRWMHPDKGVVGPASFIPLMERFGLISDLGRIVLDLALADLKRWQGMGLSLPVSINLSPQQFRREGLAEGIIAHVEGSGIDPAVFTLEITETMAMDDDARTLNTLATLRAAGMRVSLDDFGTGYSSLSVLRDLAPEEVKIDRSFVRDIEHSRPAREMVTAMVAMGQALGMKVVAEGVESAGQVAILRNTGCDQVQGYFYSMPLPAADLVMWLDRQAPSGALLPHGPDATVSSP</sequence>
<dbReference type="PROSITE" id="PS50924">
    <property type="entry name" value="MHYT"/>
    <property type="match status" value="1"/>
</dbReference>
<dbReference type="OrthoDB" id="9813903at2"/>
<feature type="transmembrane region" description="Helical" evidence="1">
    <location>
        <begin position="213"/>
        <end position="235"/>
    </location>
</feature>
<evidence type="ECO:0000259" key="2">
    <source>
        <dbReference type="PROSITE" id="PS50883"/>
    </source>
</evidence>
<dbReference type="Pfam" id="PF00563">
    <property type="entry name" value="EAL"/>
    <property type="match status" value="1"/>
</dbReference>
<dbReference type="Pfam" id="PF00990">
    <property type="entry name" value="GGDEF"/>
    <property type="match status" value="1"/>
</dbReference>
<dbReference type="SUPFAM" id="SSF141868">
    <property type="entry name" value="EAL domain-like"/>
    <property type="match status" value="1"/>
</dbReference>
<dbReference type="Gene3D" id="3.20.20.450">
    <property type="entry name" value="EAL domain"/>
    <property type="match status" value="1"/>
</dbReference>
<evidence type="ECO:0000313" key="5">
    <source>
        <dbReference type="EMBL" id="CUA85147.1"/>
    </source>
</evidence>
<dbReference type="STRING" id="375574.GCA_001418035_02066"/>
<dbReference type="PANTHER" id="PTHR44757:SF2">
    <property type="entry name" value="BIOFILM ARCHITECTURE MAINTENANCE PROTEIN MBAA"/>
    <property type="match status" value="1"/>
</dbReference>
<dbReference type="CDD" id="cd01949">
    <property type="entry name" value="GGDEF"/>
    <property type="match status" value="1"/>
</dbReference>
<dbReference type="SMART" id="SM00052">
    <property type="entry name" value="EAL"/>
    <property type="match status" value="1"/>
</dbReference>
<dbReference type="InterPro" id="IPR052155">
    <property type="entry name" value="Biofilm_reg_signaling"/>
</dbReference>
<dbReference type="InterPro" id="IPR001633">
    <property type="entry name" value="EAL_dom"/>
</dbReference>
<feature type="transmembrane region" description="Helical" evidence="1">
    <location>
        <begin position="103"/>
        <end position="124"/>
    </location>
</feature>
<protein>
    <submittedName>
        <fullName evidence="5">Diguanylate cyclase (GGDEF) domain</fullName>
    </submittedName>
</protein>
<dbReference type="PROSITE" id="PS50883">
    <property type="entry name" value="EAL"/>
    <property type="match status" value="1"/>
</dbReference>
<dbReference type="Pfam" id="PF03707">
    <property type="entry name" value="MHYT"/>
    <property type="match status" value="3"/>
</dbReference>
<dbReference type="RefSeq" id="WP_055434201.1">
    <property type="nucleotide sequence ID" value="NZ_CYHA01000005.1"/>
</dbReference>
<dbReference type="InterPro" id="IPR005330">
    <property type="entry name" value="MHYT_dom"/>
</dbReference>
<dbReference type="NCBIfam" id="TIGR00254">
    <property type="entry name" value="GGDEF"/>
    <property type="match status" value="1"/>
</dbReference>
<feature type="transmembrane region" description="Helical" evidence="1">
    <location>
        <begin position="41"/>
        <end position="59"/>
    </location>
</feature>
<feature type="transmembrane region" description="Helical" evidence="1">
    <location>
        <begin position="6"/>
        <end position="29"/>
    </location>
</feature>
<keyword evidence="6" id="KW-1185">Reference proteome</keyword>
<reference evidence="6" key="1">
    <citation type="submission" date="2015-08" db="EMBL/GenBank/DDBJ databases">
        <authorList>
            <person name="Varghese N."/>
        </authorList>
    </citation>
    <scope>NUCLEOTIDE SEQUENCE [LARGE SCALE GENOMIC DNA]</scope>
    <source>
        <strain evidence="6">DSM 17901</strain>
    </source>
</reference>
<dbReference type="EMBL" id="CYHA01000005">
    <property type="protein sequence ID" value="CUA85147.1"/>
    <property type="molecule type" value="Genomic_DNA"/>
</dbReference>
<feature type="transmembrane region" description="Helical" evidence="1">
    <location>
        <begin position="79"/>
        <end position="96"/>
    </location>
</feature>
<dbReference type="InterPro" id="IPR043128">
    <property type="entry name" value="Rev_trsase/Diguanyl_cyclase"/>
</dbReference>
<dbReference type="SMART" id="SM00267">
    <property type="entry name" value="GGDEF"/>
    <property type="match status" value="1"/>
</dbReference>
<evidence type="ECO:0000256" key="1">
    <source>
        <dbReference type="PROSITE-ProRule" id="PRU00244"/>
    </source>
</evidence>
<dbReference type="PROSITE" id="PS50887">
    <property type="entry name" value="GGDEF"/>
    <property type="match status" value="1"/>
</dbReference>
<keyword evidence="1" id="KW-0472">Membrane</keyword>
<dbReference type="PANTHER" id="PTHR44757">
    <property type="entry name" value="DIGUANYLATE CYCLASE DGCP"/>
    <property type="match status" value="1"/>
</dbReference>
<name>A0A0K6H2E7_9NEIS</name>
<dbReference type="SUPFAM" id="SSF55073">
    <property type="entry name" value="Nucleotide cyclase"/>
    <property type="match status" value="1"/>
</dbReference>
<feature type="transmembrane region" description="Helical" evidence="1">
    <location>
        <begin position="172"/>
        <end position="193"/>
    </location>
</feature>
<dbReference type="CDD" id="cd01948">
    <property type="entry name" value="EAL"/>
    <property type="match status" value="1"/>
</dbReference>
<dbReference type="AlphaFoldDB" id="A0A0K6H2E7"/>
<feature type="transmembrane region" description="Helical" evidence="1">
    <location>
        <begin position="136"/>
        <end position="160"/>
    </location>
</feature>
<dbReference type="GO" id="GO:0016020">
    <property type="term" value="C:membrane"/>
    <property type="evidence" value="ECO:0007669"/>
    <property type="project" value="UniProtKB-UniRule"/>
</dbReference>
<evidence type="ECO:0000259" key="3">
    <source>
        <dbReference type="PROSITE" id="PS50887"/>
    </source>
</evidence>
<dbReference type="InterPro" id="IPR035919">
    <property type="entry name" value="EAL_sf"/>
</dbReference>
<dbReference type="InterPro" id="IPR000160">
    <property type="entry name" value="GGDEF_dom"/>
</dbReference>
<keyword evidence="1" id="KW-0812">Transmembrane</keyword>
<feature type="domain" description="EAL" evidence="2">
    <location>
        <begin position="429"/>
        <end position="682"/>
    </location>
</feature>
<accession>A0A0K6H2E7</accession>
<feature type="domain" description="GGDEF" evidence="3">
    <location>
        <begin position="287"/>
        <end position="420"/>
    </location>
</feature>
<feature type="domain" description="MHYT" evidence="4">
    <location>
        <begin position="5"/>
        <end position="198"/>
    </location>
</feature>
<dbReference type="Proteomes" id="UP000243535">
    <property type="component" value="Unassembled WGS sequence"/>
</dbReference>
<dbReference type="Gene3D" id="3.30.70.270">
    <property type="match status" value="1"/>
</dbReference>
<organism evidence="5 6">
    <name type="scientific">Gulbenkiania indica</name>
    <dbReference type="NCBI Taxonomy" id="375574"/>
    <lineage>
        <taxon>Bacteria</taxon>
        <taxon>Pseudomonadati</taxon>
        <taxon>Pseudomonadota</taxon>
        <taxon>Betaproteobacteria</taxon>
        <taxon>Neisseriales</taxon>
        <taxon>Chromobacteriaceae</taxon>
        <taxon>Gulbenkiania</taxon>
    </lineage>
</organism>
<evidence type="ECO:0000313" key="6">
    <source>
        <dbReference type="Proteomes" id="UP000243535"/>
    </source>
</evidence>
<gene>
    <name evidence="5" type="ORF">Ga0061063_2281</name>
</gene>
<dbReference type="InterPro" id="IPR029787">
    <property type="entry name" value="Nucleotide_cyclase"/>
</dbReference>
<keyword evidence="1" id="KW-1133">Transmembrane helix</keyword>
<proteinExistence type="predicted"/>
<evidence type="ECO:0000259" key="4">
    <source>
        <dbReference type="PROSITE" id="PS50924"/>
    </source>
</evidence>